<feature type="non-terminal residue" evidence="1">
    <location>
        <position position="139"/>
    </location>
</feature>
<name>X1V8R0_9ZZZZ</name>
<dbReference type="PANTHER" id="PTHR43135:SF3">
    <property type="entry name" value="ALPHA-D-RIBOSE 1-METHYLPHOSPHONATE 5-TRIPHOSPHATE DIPHOSPHATASE"/>
    <property type="match status" value="1"/>
</dbReference>
<dbReference type="SUPFAM" id="SSF51338">
    <property type="entry name" value="Composite domain of metallo-dependent hydrolases"/>
    <property type="match status" value="1"/>
</dbReference>
<gene>
    <name evidence="1" type="ORF">S12H4_28081</name>
</gene>
<organism evidence="1">
    <name type="scientific">marine sediment metagenome</name>
    <dbReference type="NCBI Taxonomy" id="412755"/>
    <lineage>
        <taxon>unclassified sequences</taxon>
        <taxon>metagenomes</taxon>
        <taxon>ecological metagenomes</taxon>
    </lineage>
</organism>
<accession>X1V8R0</accession>
<dbReference type="InterPro" id="IPR051781">
    <property type="entry name" value="Metallo-dep_Hydrolase"/>
</dbReference>
<dbReference type="InterPro" id="IPR011059">
    <property type="entry name" value="Metal-dep_hydrolase_composite"/>
</dbReference>
<comment type="caution">
    <text evidence="1">The sequence shown here is derived from an EMBL/GenBank/DDBJ whole genome shotgun (WGS) entry which is preliminary data.</text>
</comment>
<evidence type="ECO:0000313" key="1">
    <source>
        <dbReference type="EMBL" id="GAJ01680.1"/>
    </source>
</evidence>
<reference evidence="1" key="1">
    <citation type="journal article" date="2014" name="Front. Microbiol.">
        <title>High frequency of phylogenetically diverse reductive dehalogenase-homologous genes in deep subseafloor sedimentary metagenomes.</title>
        <authorList>
            <person name="Kawai M."/>
            <person name="Futagami T."/>
            <person name="Toyoda A."/>
            <person name="Takaki Y."/>
            <person name="Nishi S."/>
            <person name="Hori S."/>
            <person name="Arai W."/>
            <person name="Tsubouchi T."/>
            <person name="Morono Y."/>
            <person name="Uchiyama I."/>
            <person name="Ito T."/>
            <person name="Fujiyama A."/>
            <person name="Inagaki F."/>
            <person name="Takami H."/>
        </authorList>
    </citation>
    <scope>NUCLEOTIDE SEQUENCE</scope>
    <source>
        <strain evidence="1">Expedition CK06-06</strain>
    </source>
</reference>
<dbReference type="PANTHER" id="PTHR43135">
    <property type="entry name" value="ALPHA-D-RIBOSE 1-METHYLPHOSPHONATE 5-TRIPHOSPHATE DIPHOSPHATASE"/>
    <property type="match status" value="1"/>
</dbReference>
<evidence type="ECO:0008006" key="2">
    <source>
        <dbReference type="Google" id="ProtNLM"/>
    </source>
</evidence>
<dbReference type="EMBL" id="BARW01016080">
    <property type="protein sequence ID" value="GAJ01680.1"/>
    <property type="molecule type" value="Genomic_DNA"/>
</dbReference>
<proteinExistence type="predicted"/>
<dbReference type="GO" id="GO:0016810">
    <property type="term" value="F:hydrolase activity, acting on carbon-nitrogen (but not peptide) bonds"/>
    <property type="evidence" value="ECO:0007669"/>
    <property type="project" value="InterPro"/>
</dbReference>
<sequence>MLVFNNVTLIDGTGGKPIQKSTVIIRGNRFEHVGSEISYPDDSNIIDLHGLTVIPGLIDCHIHLGGLTIEKPGKAIGKVSFIDMVSFFWDYLRNYNHRRRLALENGVTTIRSAGDHYPHIIRLREKIATGRLSGPRIFA</sequence>
<protein>
    <recommendedName>
        <fullName evidence="2">Amidohydrolase-related domain-containing protein</fullName>
    </recommendedName>
</protein>
<dbReference type="Gene3D" id="3.20.20.140">
    <property type="entry name" value="Metal-dependent hydrolases"/>
    <property type="match status" value="1"/>
</dbReference>
<dbReference type="Gene3D" id="2.30.40.10">
    <property type="entry name" value="Urease, subunit C, domain 1"/>
    <property type="match status" value="1"/>
</dbReference>
<dbReference type="AlphaFoldDB" id="X1V8R0"/>